<dbReference type="PANTHER" id="PTHR24220">
    <property type="entry name" value="IMPORT ATP-BINDING PROTEIN"/>
    <property type="match status" value="1"/>
</dbReference>
<evidence type="ECO:0000259" key="3">
    <source>
        <dbReference type="PROSITE" id="PS50893"/>
    </source>
</evidence>
<dbReference type="SMART" id="SM00382">
    <property type="entry name" value="AAA"/>
    <property type="match status" value="1"/>
</dbReference>
<dbReference type="PROSITE" id="PS50893">
    <property type="entry name" value="ABC_TRANSPORTER_2"/>
    <property type="match status" value="1"/>
</dbReference>
<dbReference type="Pfam" id="PF00005">
    <property type="entry name" value="ABC_tran"/>
    <property type="match status" value="1"/>
</dbReference>
<dbReference type="Gene3D" id="3.40.50.300">
    <property type="entry name" value="P-loop containing nucleotide triphosphate hydrolases"/>
    <property type="match status" value="1"/>
</dbReference>
<dbReference type="InterPro" id="IPR003439">
    <property type="entry name" value="ABC_transporter-like_ATP-bd"/>
</dbReference>
<evidence type="ECO:0000256" key="1">
    <source>
        <dbReference type="ARBA" id="ARBA00022741"/>
    </source>
</evidence>
<dbReference type="InterPro" id="IPR015854">
    <property type="entry name" value="ABC_transpr_LolD-like"/>
</dbReference>
<comment type="caution">
    <text evidence="4">The sequence shown here is derived from an EMBL/GenBank/DDBJ whole genome shotgun (WGS) entry which is preliminary data.</text>
</comment>
<dbReference type="AlphaFoldDB" id="A0A7C3V2K7"/>
<sequence>MGLTVQLAGIAKTYHRFRVLEDCSYTFEAGGAYILHGDNGSGKSTLFRIAALLEAPDRGQVRYLEGDRVLPPDIHLKRRLSMVLPQVGIFSRSVFDNVAYGLKIRGMSKQLVRTRVAQALEEVGLRHKSAQPAATLSSGETMRLGLARAVAIDPEVLFLDEPTTHIDKVNSRLIEDCIRRVRQERALTLIIITHDPAQADRLGGRRLLLQNGRLFTLPGR</sequence>
<proteinExistence type="predicted"/>
<dbReference type="GO" id="GO:0022857">
    <property type="term" value="F:transmembrane transporter activity"/>
    <property type="evidence" value="ECO:0007669"/>
    <property type="project" value="TreeGrafter"/>
</dbReference>
<name>A0A7C3V2K7_9BACT</name>
<gene>
    <name evidence="4" type="ORF">ENW96_04630</name>
</gene>
<evidence type="ECO:0000313" key="4">
    <source>
        <dbReference type="EMBL" id="HGF33662.1"/>
    </source>
</evidence>
<dbReference type="PANTHER" id="PTHR24220:SF612">
    <property type="entry name" value="FE(3+) IONS IMPORT ATP-BINDING PROTEIN FBPC"/>
    <property type="match status" value="1"/>
</dbReference>
<dbReference type="EMBL" id="DTMF01000124">
    <property type="protein sequence ID" value="HGF33662.1"/>
    <property type="molecule type" value="Genomic_DNA"/>
</dbReference>
<evidence type="ECO:0000256" key="2">
    <source>
        <dbReference type="ARBA" id="ARBA00022840"/>
    </source>
</evidence>
<dbReference type="InterPro" id="IPR027417">
    <property type="entry name" value="P-loop_NTPase"/>
</dbReference>
<dbReference type="GO" id="GO:0005524">
    <property type="term" value="F:ATP binding"/>
    <property type="evidence" value="ECO:0007669"/>
    <property type="project" value="UniProtKB-KW"/>
</dbReference>
<feature type="domain" description="ABC transporter" evidence="3">
    <location>
        <begin position="5"/>
        <end position="217"/>
    </location>
</feature>
<dbReference type="GO" id="GO:0016887">
    <property type="term" value="F:ATP hydrolysis activity"/>
    <property type="evidence" value="ECO:0007669"/>
    <property type="project" value="InterPro"/>
</dbReference>
<protein>
    <submittedName>
        <fullName evidence="4">ATP-binding cassette domain-containing protein</fullName>
    </submittedName>
</protein>
<accession>A0A7C3V2K7</accession>
<organism evidence="4">
    <name type="scientific">Desulfobacca acetoxidans</name>
    <dbReference type="NCBI Taxonomy" id="60893"/>
    <lineage>
        <taxon>Bacteria</taxon>
        <taxon>Pseudomonadati</taxon>
        <taxon>Thermodesulfobacteriota</taxon>
        <taxon>Desulfobaccia</taxon>
        <taxon>Desulfobaccales</taxon>
        <taxon>Desulfobaccaceae</taxon>
        <taxon>Desulfobacca</taxon>
    </lineage>
</organism>
<keyword evidence="2 4" id="KW-0067">ATP-binding</keyword>
<dbReference type="SUPFAM" id="SSF52540">
    <property type="entry name" value="P-loop containing nucleoside triphosphate hydrolases"/>
    <property type="match status" value="1"/>
</dbReference>
<dbReference type="InterPro" id="IPR003593">
    <property type="entry name" value="AAA+_ATPase"/>
</dbReference>
<dbReference type="GO" id="GO:0005886">
    <property type="term" value="C:plasma membrane"/>
    <property type="evidence" value="ECO:0007669"/>
    <property type="project" value="TreeGrafter"/>
</dbReference>
<keyword evidence="1" id="KW-0547">Nucleotide-binding</keyword>
<reference evidence="4" key="1">
    <citation type="journal article" date="2020" name="mSystems">
        <title>Genome- and Community-Level Interaction Insights into Carbon Utilization and Element Cycling Functions of Hydrothermarchaeota in Hydrothermal Sediment.</title>
        <authorList>
            <person name="Zhou Z."/>
            <person name="Liu Y."/>
            <person name="Xu W."/>
            <person name="Pan J."/>
            <person name="Luo Z.H."/>
            <person name="Li M."/>
        </authorList>
    </citation>
    <scope>NUCLEOTIDE SEQUENCE [LARGE SCALE GENOMIC DNA]</scope>
    <source>
        <strain evidence="4">SpSt-897</strain>
    </source>
</reference>